<dbReference type="Proteomes" id="UP000679779">
    <property type="component" value="Unassembled WGS sequence"/>
</dbReference>
<protein>
    <submittedName>
        <fullName evidence="1">Uncharacterized protein</fullName>
    </submittedName>
</protein>
<organism evidence="1 2">
    <name type="scientific">Paenibacillus albilobatus</name>
    <dbReference type="NCBI Taxonomy" id="2716884"/>
    <lineage>
        <taxon>Bacteria</taxon>
        <taxon>Bacillati</taxon>
        <taxon>Bacillota</taxon>
        <taxon>Bacilli</taxon>
        <taxon>Bacillales</taxon>
        <taxon>Paenibacillaceae</taxon>
        <taxon>Paenibacillus</taxon>
    </lineage>
</organism>
<dbReference type="EMBL" id="BORQ01000007">
    <property type="protein sequence ID" value="GIO33683.1"/>
    <property type="molecule type" value="Genomic_DNA"/>
</dbReference>
<proteinExistence type="predicted"/>
<comment type="caution">
    <text evidence="1">The sequence shown here is derived from an EMBL/GenBank/DDBJ whole genome shotgun (WGS) entry which is preliminary data.</text>
</comment>
<evidence type="ECO:0000313" key="1">
    <source>
        <dbReference type="EMBL" id="GIO33683.1"/>
    </source>
</evidence>
<evidence type="ECO:0000313" key="2">
    <source>
        <dbReference type="Proteomes" id="UP000679779"/>
    </source>
</evidence>
<name>A0A919XLM2_9BACL</name>
<accession>A0A919XLM2</accession>
<dbReference type="AlphaFoldDB" id="A0A919XLM2"/>
<sequence length="74" mass="8052">MACKSAGKYDPDTNDDMTTCKCLVCGTDVPDYEPEYCCDGRECGCMGLPIEPPLCSSECAIKVFGLKVKEDETK</sequence>
<keyword evidence="2" id="KW-1185">Reference proteome</keyword>
<reference evidence="1" key="1">
    <citation type="submission" date="2021-03" db="EMBL/GenBank/DDBJ databases">
        <title>Antimicrobial resistance genes in bacteria isolated from Japanese honey, and their potential for conferring macrolide and lincosamide resistance in the American foulbrood pathogen Paenibacillus larvae.</title>
        <authorList>
            <person name="Okamoto M."/>
            <person name="Kumagai M."/>
            <person name="Kanamori H."/>
            <person name="Takamatsu D."/>
        </authorList>
    </citation>
    <scope>NUCLEOTIDE SEQUENCE</scope>
    <source>
        <strain evidence="1">J2TS6</strain>
    </source>
</reference>
<gene>
    <name evidence="1" type="ORF">J2TS6_48240</name>
</gene>